<keyword evidence="2" id="KW-1185">Reference proteome</keyword>
<protein>
    <submittedName>
        <fullName evidence="1">Uncharacterized protein</fullName>
    </submittedName>
</protein>
<dbReference type="Proteomes" id="UP001062846">
    <property type="component" value="Chromosome 6"/>
</dbReference>
<organism evidence="1 2">
    <name type="scientific">Rhododendron molle</name>
    <name type="common">Chinese azalea</name>
    <name type="synonym">Azalea mollis</name>
    <dbReference type="NCBI Taxonomy" id="49168"/>
    <lineage>
        <taxon>Eukaryota</taxon>
        <taxon>Viridiplantae</taxon>
        <taxon>Streptophyta</taxon>
        <taxon>Embryophyta</taxon>
        <taxon>Tracheophyta</taxon>
        <taxon>Spermatophyta</taxon>
        <taxon>Magnoliopsida</taxon>
        <taxon>eudicotyledons</taxon>
        <taxon>Gunneridae</taxon>
        <taxon>Pentapetalae</taxon>
        <taxon>asterids</taxon>
        <taxon>Ericales</taxon>
        <taxon>Ericaceae</taxon>
        <taxon>Ericoideae</taxon>
        <taxon>Rhodoreae</taxon>
        <taxon>Rhododendron</taxon>
    </lineage>
</organism>
<gene>
    <name evidence="1" type="ORF">RHMOL_Rhmol06G0109500</name>
</gene>
<dbReference type="EMBL" id="CM046393">
    <property type="protein sequence ID" value="KAI8550475.1"/>
    <property type="molecule type" value="Genomic_DNA"/>
</dbReference>
<reference evidence="1" key="1">
    <citation type="submission" date="2022-02" db="EMBL/GenBank/DDBJ databases">
        <title>Plant Genome Project.</title>
        <authorList>
            <person name="Zhang R.-G."/>
        </authorList>
    </citation>
    <scope>NUCLEOTIDE SEQUENCE</scope>
    <source>
        <strain evidence="1">AT1</strain>
    </source>
</reference>
<accession>A0ACC0NB15</accession>
<evidence type="ECO:0000313" key="2">
    <source>
        <dbReference type="Proteomes" id="UP001062846"/>
    </source>
</evidence>
<proteinExistence type="predicted"/>
<sequence length="130" mass="14693">MIRACTCFPSNNAGTVVQDQAQAPSTNTQAESSNENADFETQLEKRWIESLVIRLLKRQRFGDSVFIDGVVVVVVRAQSFAEEEWHFVRRVCGPRRRRWSRSCCFGGRQMVEELGEVKGGVWIGGIVLCL</sequence>
<evidence type="ECO:0000313" key="1">
    <source>
        <dbReference type="EMBL" id="KAI8550475.1"/>
    </source>
</evidence>
<comment type="caution">
    <text evidence="1">The sequence shown here is derived from an EMBL/GenBank/DDBJ whole genome shotgun (WGS) entry which is preliminary data.</text>
</comment>
<name>A0ACC0NB15_RHOML</name>